<reference evidence="1" key="1">
    <citation type="submission" date="2020-08" db="EMBL/GenBank/DDBJ databases">
        <title>Genome public.</title>
        <authorList>
            <person name="Liu C."/>
            <person name="Sun Q."/>
        </authorList>
    </citation>
    <scope>NUCLEOTIDE SEQUENCE</scope>
    <source>
        <strain evidence="1">NSJ-12</strain>
    </source>
</reference>
<accession>A0A926EG66</accession>
<gene>
    <name evidence="1" type="ORF">H8718_05410</name>
</gene>
<keyword evidence="2" id="KW-1185">Reference proteome</keyword>
<dbReference type="Proteomes" id="UP000655830">
    <property type="component" value="Unassembled WGS sequence"/>
</dbReference>
<proteinExistence type="predicted"/>
<dbReference type="RefSeq" id="WP_249332138.1">
    <property type="nucleotide sequence ID" value="NZ_JACRSY010000007.1"/>
</dbReference>
<sequence length="48" mass="5761">MNYSNRKKIVEILNNNGSNELEYKLLSRDVPRSDARIKIGHIEWRFEL</sequence>
<name>A0A926EG66_9FIRM</name>
<dbReference type="EMBL" id="JACRSY010000007">
    <property type="protein sequence ID" value="MBC8578971.1"/>
    <property type="molecule type" value="Genomic_DNA"/>
</dbReference>
<dbReference type="AlphaFoldDB" id="A0A926EG66"/>
<protein>
    <submittedName>
        <fullName evidence="1">Uncharacterized protein</fullName>
    </submittedName>
</protein>
<comment type="caution">
    <text evidence="1">The sequence shown here is derived from an EMBL/GenBank/DDBJ whole genome shotgun (WGS) entry which is preliminary data.</text>
</comment>
<evidence type="ECO:0000313" key="1">
    <source>
        <dbReference type="EMBL" id="MBC8578971.1"/>
    </source>
</evidence>
<evidence type="ECO:0000313" key="2">
    <source>
        <dbReference type="Proteomes" id="UP000655830"/>
    </source>
</evidence>
<organism evidence="1 2">
    <name type="scientific">Zhenhengia yiwuensis</name>
    <dbReference type="NCBI Taxonomy" id="2763666"/>
    <lineage>
        <taxon>Bacteria</taxon>
        <taxon>Bacillati</taxon>
        <taxon>Bacillota</taxon>
        <taxon>Clostridia</taxon>
        <taxon>Lachnospirales</taxon>
        <taxon>Lachnospiraceae</taxon>
        <taxon>Zhenhengia</taxon>
    </lineage>
</organism>